<reference evidence="7" key="1">
    <citation type="submission" date="2023-05" db="EMBL/GenBank/DDBJ databases">
        <authorList>
            <person name="Zhang X."/>
        </authorList>
    </citation>
    <scope>NUCLEOTIDE SEQUENCE</scope>
    <source>
        <strain evidence="7">BD1B2-1</strain>
    </source>
</reference>
<dbReference type="InterPro" id="IPR006665">
    <property type="entry name" value="OmpA-like"/>
</dbReference>
<dbReference type="PANTHER" id="PTHR30329:SF21">
    <property type="entry name" value="LIPOPROTEIN YIAD-RELATED"/>
    <property type="match status" value="1"/>
</dbReference>
<dbReference type="InterPro" id="IPR050330">
    <property type="entry name" value="Bact_OuterMem_StrucFunc"/>
</dbReference>
<protein>
    <submittedName>
        <fullName evidence="7">OmpA family protein</fullName>
    </submittedName>
</protein>
<keyword evidence="3" id="KW-0998">Cell outer membrane</keyword>
<dbReference type="Pfam" id="PF00691">
    <property type="entry name" value="OmpA"/>
    <property type="match status" value="1"/>
</dbReference>
<dbReference type="GO" id="GO:0009279">
    <property type="term" value="C:cell outer membrane"/>
    <property type="evidence" value="ECO:0007669"/>
    <property type="project" value="UniProtKB-SubCell"/>
</dbReference>
<dbReference type="PANTHER" id="PTHR30329">
    <property type="entry name" value="STATOR ELEMENT OF FLAGELLAR MOTOR COMPLEX"/>
    <property type="match status" value="1"/>
</dbReference>
<evidence type="ECO:0000256" key="2">
    <source>
        <dbReference type="ARBA" id="ARBA00023136"/>
    </source>
</evidence>
<dbReference type="Pfam" id="PF13488">
    <property type="entry name" value="Gly-zipper_Omp"/>
    <property type="match status" value="1"/>
</dbReference>
<proteinExistence type="predicted"/>
<evidence type="ECO:0000256" key="4">
    <source>
        <dbReference type="PROSITE-ProRule" id="PRU00473"/>
    </source>
</evidence>
<dbReference type="AlphaFoldDB" id="A0AAE3R320"/>
<dbReference type="InterPro" id="IPR039567">
    <property type="entry name" value="Gly-zipper"/>
</dbReference>
<evidence type="ECO:0000256" key="1">
    <source>
        <dbReference type="ARBA" id="ARBA00004442"/>
    </source>
</evidence>
<dbReference type="InterPro" id="IPR006664">
    <property type="entry name" value="OMP_bac"/>
</dbReference>
<dbReference type="PROSITE" id="PS01068">
    <property type="entry name" value="OMPA_1"/>
    <property type="match status" value="1"/>
</dbReference>
<comment type="subcellular location">
    <subcellularLocation>
        <location evidence="1">Cell outer membrane</location>
    </subcellularLocation>
</comment>
<gene>
    <name evidence="7" type="ORF">QNI22_03850</name>
</gene>
<dbReference type="InterPro" id="IPR036737">
    <property type="entry name" value="OmpA-like_sf"/>
</dbReference>
<sequence length="231" mass="24461">MKRQTLNLKSIVTIALGASLLFSCNTIRNNKRTAIGTGAGVAVGGAVGGILGNKAGNTAGGVIIGAAIGGVAGGAIGRYMDKQAAELNKEVDNAKIERVGEGIKITFNSGILFAFNSDELSDESKKNIQKMADVLKKYKDTNILIDGYTDNVGSDDYNLKLSEKRAKAVSKYLKSLNVDTDRLGTRGFGETEPVASNDTDNGRQQNRRVEVAVFANDDLKKDAKDGSLSLK</sequence>
<dbReference type="Gene3D" id="3.30.1330.60">
    <property type="entry name" value="OmpA-like domain"/>
    <property type="match status" value="1"/>
</dbReference>
<comment type="caution">
    <text evidence="7">The sequence shown here is derived from an EMBL/GenBank/DDBJ whole genome shotgun (WGS) entry which is preliminary data.</text>
</comment>
<evidence type="ECO:0000313" key="8">
    <source>
        <dbReference type="Proteomes" id="UP001232063"/>
    </source>
</evidence>
<evidence type="ECO:0000313" key="7">
    <source>
        <dbReference type="EMBL" id="MDJ1499762.1"/>
    </source>
</evidence>
<accession>A0AAE3R320</accession>
<dbReference type="InterPro" id="IPR006690">
    <property type="entry name" value="OMPA-like_CS"/>
</dbReference>
<evidence type="ECO:0000256" key="5">
    <source>
        <dbReference type="SAM" id="MobiDB-lite"/>
    </source>
</evidence>
<dbReference type="SUPFAM" id="SSF103088">
    <property type="entry name" value="OmpA-like"/>
    <property type="match status" value="1"/>
</dbReference>
<dbReference type="PROSITE" id="PS51123">
    <property type="entry name" value="OMPA_2"/>
    <property type="match status" value="1"/>
</dbReference>
<evidence type="ECO:0000256" key="3">
    <source>
        <dbReference type="ARBA" id="ARBA00023237"/>
    </source>
</evidence>
<feature type="region of interest" description="Disordered" evidence="5">
    <location>
        <begin position="185"/>
        <end position="208"/>
    </location>
</feature>
<dbReference type="CDD" id="cd07185">
    <property type="entry name" value="OmpA_C-like"/>
    <property type="match status" value="1"/>
</dbReference>
<name>A0AAE3R320_9BACT</name>
<dbReference type="RefSeq" id="WP_314509314.1">
    <property type="nucleotide sequence ID" value="NZ_JASJOU010000001.1"/>
</dbReference>
<dbReference type="PROSITE" id="PS51257">
    <property type="entry name" value="PROKAR_LIPOPROTEIN"/>
    <property type="match status" value="1"/>
</dbReference>
<dbReference type="PRINTS" id="PR01023">
    <property type="entry name" value="NAFLGMOTY"/>
</dbReference>
<feature type="domain" description="OmpA-like" evidence="6">
    <location>
        <begin position="99"/>
        <end position="217"/>
    </location>
</feature>
<dbReference type="PRINTS" id="PR01021">
    <property type="entry name" value="OMPADOMAIN"/>
</dbReference>
<feature type="compositionally biased region" description="Polar residues" evidence="5">
    <location>
        <begin position="194"/>
        <end position="204"/>
    </location>
</feature>
<keyword evidence="2 4" id="KW-0472">Membrane</keyword>
<organism evidence="7 8">
    <name type="scientific">Xanthocytophaga agilis</name>
    <dbReference type="NCBI Taxonomy" id="3048010"/>
    <lineage>
        <taxon>Bacteria</taxon>
        <taxon>Pseudomonadati</taxon>
        <taxon>Bacteroidota</taxon>
        <taxon>Cytophagia</taxon>
        <taxon>Cytophagales</taxon>
        <taxon>Rhodocytophagaceae</taxon>
        <taxon>Xanthocytophaga</taxon>
    </lineage>
</organism>
<dbReference type="EMBL" id="JASJOU010000001">
    <property type="protein sequence ID" value="MDJ1499762.1"/>
    <property type="molecule type" value="Genomic_DNA"/>
</dbReference>
<evidence type="ECO:0000259" key="6">
    <source>
        <dbReference type="PROSITE" id="PS51123"/>
    </source>
</evidence>
<keyword evidence="8" id="KW-1185">Reference proteome</keyword>
<dbReference type="Proteomes" id="UP001232063">
    <property type="component" value="Unassembled WGS sequence"/>
</dbReference>